<accession>A0A0C3A9E2</accession>
<protein>
    <submittedName>
        <fullName evidence="1">Uncharacterized protein</fullName>
    </submittedName>
</protein>
<dbReference type="EMBL" id="KN822051">
    <property type="protein sequence ID" value="KIM61502.1"/>
    <property type="molecule type" value="Genomic_DNA"/>
</dbReference>
<reference evidence="2" key="2">
    <citation type="submission" date="2015-01" db="EMBL/GenBank/DDBJ databases">
        <title>Evolutionary Origins and Diversification of the Mycorrhizal Mutualists.</title>
        <authorList>
            <consortium name="DOE Joint Genome Institute"/>
            <consortium name="Mycorrhizal Genomics Consortium"/>
            <person name="Kohler A."/>
            <person name="Kuo A."/>
            <person name="Nagy L.G."/>
            <person name="Floudas D."/>
            <person name="Copeland A."/>
            <person name="Barry K.W."/>
            <person name="Cichocki N."/>
            <person name="Veneault-Fourrey C."/>
            <person name="LaButti K."/>
            <person name="Lindquist E.A."/>
            <person name="Lipzen A."/>
            <person name="Lundell T."/>
            <person name="Morin E."/>
            <person name="Murat C."/>
            <person name="Riley R."/>
            <person name="Ohm R."/>
            <person name="Sun H."/>
            <person name="Tunlid A."/>
            <person name="Henrissat B."/>
            <person name="Grigoriev I.V."/>
            <person name="Hibbett D.S."/>
            <person name="Martin F."/>
        </authorList>
    </citation>
    <scope>NUCLEOTIDE SEQUENCE [LARGE SCALE GENOMIC DNA]</scope>
    <source>
        <strain evidence="2">Foug A</strain>
    </source>
</reference>
<dbReference type="InParanoid" id="A0A0C3A9E2"/>
<proteinExistence type="predicted"/>
<keyword evidence="2" id="KW-1185">Reference proteome</keyword>
<evidence type="ECO:0000313" key="1">
    <source>
        <dbReference type="EMBL" id="KIM61502.1"/>
    </source>
</evidence>
<dbReference type="Proteomes" id="UP000053989">
    <property type="component" value="Unassembled WGS sequence"/>
</dbReference>
<name>A0A0C3A9E2_9AGAM</name>
<reference evidence="1 2" key="1">
    <citation type="submission" date="2014-04" db="EMBL/GenBank/DDBJ databases">
        <authorList>
            <consortium name="DOE Joint Genome Institute"/>
            <person name="Kuo A."/>
            <person name="Kohler A."/>
            <person name="Nagy L.G."/>
            <person name="Floudas D."/>
            <person name="Copeland A."/>
            <person name="Barry K.W."/>
            <person name="Cichocki N."/>
            <person name="Veneault-Fourrey C."/>
            <person name="LaButti K."/>
            <person name="Lindquist E.A."/>
            <person name="Lipzen A."/>
            <person name="Lundell T."/>
            <person name="Morin E."/>
            <person name="Murat C."/>
            <person name="Sun H."/>
            <person name="Tunlid A."/>
            <person name="Henrissat B."/>
            <person name="Grigoriev I.V."/>
            <person name="Hibbett D.S."/>
            <person name="Martin F."/>
            <person name="Nordberg H.P."/>
            <person name="Cantor M.N."/>
            <person name="Hua S.X."/>
        </authorList>
    </citation>
    <scope>NUCLEOTIDE SEQUENCE [LARGE SCALE GENOMIC DNA]</scope>
    <source>
        <strain evidence="1 2">Foug A</strain>
    </source>
</reference>
<evidence type="ECO:0000313" key="2">
    <source>
        <dbReference type="Proteomes" id="UP000053989"/>
    </source>
</evidence>
<sequence length="112" mass="12174">MMLVTRLTNNAINGSSIFPELAIWPIDDLLPTATAAHSSRQARPHQHDGIHQTSASSDLACRDALLVVSGFWECTWPSAVLSKKRFGFQVLCIIVSAVAAGNYGLRVNVHEC</sequence>
<dbReference type="HOGENOM" id="CLU_2147362_0_0_1"/>
<gene>
    <name evidence="1" type="ORF">SCLCIDRAFT_25823</name>
</gene>
<dbReference type="AlphaFoldDB" id="A0A0C3A9E2"/>
<organism evidence="1 2">
    <name type="scientific">Scleroderma citrinum Foug A</name>
    <dbReference type="NCBI Taxonomy" id="1036808"/>
    <lineage>
        <taxon>Eukaryota</taxon>
        <taxon>Fungi</taxon>
        <taxon>Dikarya</taxon>
        <taxon>Basidiomycota</taxon>
        <taxon>Agaricomycotina</taxon>
        <taxon>Agaricomycetes</taxon>
        <taxon>Agaricomycetidae</taxon>
        <taxon>Boletales</taxon>
        <taxon>Sclerodermatineae</taxon>
        <taxon>Sclerodermataceae</taxon>
        <taxon>Scleroderma</taxon>
    </lineage>
</organism>